<evidence type="ECO:0000256" key="1">
    <source>
        <dbReference type="SAM" id="SignalP"/>
    </source>
</evidence>
<dbReference type="RefSeq" id="WP_193677902.1">
    <property type="nucleotide sequence ID" value="NZ_JADDIV010000005.1"/>
</dbReference>
<evidence type="ECO:0000313" key="3">
    <source>
        <dbReference type="Proteomes" id="UP000806285"/>
    </source>
</evidence>
<sequence length="157" mass="16395">MKSDARSRKSLVSFGAIALLAVGAATAQVATGIDATGSYQSEVQACMSGQTQQDRDTCMKEARNARAEKQRGHLETYGAHESHAMARCDVHQVAEDKAACQARIMGMGSTGGSVAGGGLIREVETVVMPEGQNSVTIQPQTADPVVLVPSTSTMGNR</sequence>
<keyword evidence="3" id="KW-1185">Reference proteome</keyword>
<proteinExistence type="predicted"/>
<evidence type="ECO:0008006" key="4">
    <source>
        <dbReference type="Google" id="ProtNLM"/>
    </source>
</evidence>
<feature type="chain" id="PRO_5047524884" description="Secreted protein" evidence="1">
    <location>
        <begin position="28"/>
        <end position="157"/>
    </location>
</feature>
<reference evidence="2 3" key="1">
    <citation type="submission" date="2020-10" db="EMBL/GenBank/DDBJ databases">
        <title>Ramlibacter sp. HM2 16S ribosomal RNA gene Genome sequencing and assembly.</title>
        <authorList>
            <person name="Kang M."/>
        </authorList>
    </citation>
    <scope>NUCLEOTIDE SEQUENCE [LARGE SCALE GENOMIC DNA]</scope>
    <source>
        <strain evidence="2 3">HM2</strain>
    </source>
</reference>
<organism evidence="2 3">
    <name type="scientific">Ramlibacter pallidus</name>
    <dbReference type="NCBI Taxonomy" id="2780087"/>
    <lineage>
        <taxon>Bacteria</taxon>
        <taxon>Pseudomonadati</taxon>
        <taxon>Pseudomonadota</taxon>
        <taxon>Betaproteobacteria</taxon>
        <taxon>Burkholderiales</taxon>
        <taxon>Comamonadaceae</taxon>
        <taxon>Ramlibacter</taxon>
    </lineage>
</organism>
<name>A0ABR9S6W0_9BURK</name>
<protein>
    <recommendedName>
        <fullName evidence="4">Secreted protein</fullName>
    </recommendedName>
</protein>
<dbReference type="EMBL" id="JADDIV010000005">
    <property type="protein sequence ID" value="MBE7369265.1"/>
    <property type="molecule type" value="Genomic_DNA"/>
</dbReference>
<keyword evidence="1" id="KW-0732">Signal</keyword>
<feature type="signal peptide" evidence="1">
    <location>
        <begin position="1"/>
        <end position="27"/>
    </location>
</feature>
<dbReference type="Proteomes" id="UP000806285">
    <property type="component" value="Unassembled WGS sequence"/>
</dbReference>
<gene>
    <name evidence="2" type="ORF">IM787_17005</name>
</gene>
<accession>A0ABR9S6W0</accession>
<comment type="caution">
    <text evidence="2">The sequence shown here is derived from an EMBL/GenBank/DDBJ whole genome shotgun (WGS) entry which is preliminary data.</text>
</comment>
<evidence type="ECO:0000313" key="2">
    <source>
        <dbReference type="EMBL" id="MBE7369265.1"/>
    </source>
</evidence>